<dbReference type="eggNOG" id="COG1309">
    <property type="taxonomic scope" value="Bacteria"/>
</dbReference>
<dbReference type="HOGENOM" id="CLU_044956_2_0_4"/>
<dbReference type="InterPro" id="IPR009492">
    <property type="entry name" value="TniQ"/>
</dbReference>
<dbReference type="AlphaFoldDB" id="C6WTZ0"/>
<evidence type="ECO:0000259" key="1">
    <source>
        <dbReference type="Pfam" id="PF06527"/>
    </source>
</evidence>
<gene>
    <name evidence="2" type="ordered locus">Mmol_0479</name>
</gene>
<proteinExistence type="predicted"/>
<dbReference type="STRING" id="583345.Mmol_0479"/>
<keyword evidence="3" id="KW-1185">Reference proteome</keyword>
<protein>
    <recommendedName>
        <fullName evidence="1">TniQ domain-containing protein</fullName>
    </recommendedName>
</protein>
<name>C6WTZ0_METML</name>
<sequence length="451" mass="51452">MVYSDVTIDDIDDRVIIPPRSRLFGLAPIGIGSSVSEGLISYLIRLAGEHCISPKLMISAELLPQMRGVNAVRHAEFHTDYAKTLQSTGKFAQSFVKVTEQLTCRSDISLTTTLPWHAIVPSISSGLMTQHPKWCSRCLAADRVSGKAPYFRLVWGYKLYQVCLEHQTYLVDECPWCGKHQPFFPDHAVIDRCNYCYGWLGTQAVEEAIINDEQRRWTSLAIEDMVSHGLQARNELTGEMFRGKLMSLVNTYADGHKTRLSEMLGFTRSTMATWITKQRKPLFPQFLYLCHQLGMLPSQLLFDNSAPQNLELAYKPGIKKLHQILPKIGLQEPPKADIYLKLKGICNDANDCRSLTEITAILSLTKTYLSYWFPTECKLISLKHKQSIHRMTIQRHKEQILCVRNITWQLHGQGIYPSNRLVAKAIAPLKMSLLKPHIRATHRQTLRNLNY</sequence>
<accession>C6WTZ0</accession>
<evidence type="ECO:0000313" key="2">
    <source>
        <dbReference type="EMBL" id="ACT47389.1"/>
    </source>
</evidence>
<feature type="domain" description="TniQ" evidence="1">
    <location>
        <begin position="29"/>
        <end position="170"/>
    </location>
</feature>
<dbReference type="KEGG" id="mmb:Mmol_0479"/>
<dbReference type="EMBL" id="CP001672">
    <property type="protein sequence ID" value="ACT47389.1"/>
    <property type="molecule type" value="Genomic_DNA"/>
</dbReference>
<evidence type="ECO:0000313" key="3">
    <source>
        <dbReference type="Proteomes" id="UP000002742"/>
    </source>
</evidence>
<reference evidence="2 3" key="2">
    <citation type="journal article" date="2011" name="J. Bacteriol.">
        <title>Genomes of three methylotrophs from a single niche uncover genetic and metabolic divergence of Methylophilaceae.</title>
        <authorList>
            <person name="Lapidus A."/>
            <person name="Clum A."/>
            <person name="Labutti K."/>
            <person name="Kaluzhnaya M.G."/>
            <person name="Lim S."/>
            <person name="Beck D.A."/>
            <person name="Glavina Del Rio T."/>
            <person name="Nolan M."/>
            <person name="Mavromatis K."/>
            <person name="Huntemann M."/>
            <person name="Lucas S."/>
            <person name="Lidstrom M.E."/>
            <person name="Ivanova N."/>
            <person name="Chistoserdova L."/>
        </authorList>
    </citation>
    <scope>NUCLEOTIDE SEQUENCE [LARGE SCALE GENOMIC DNA]</scope>
    <source>
        <strain evidence="3">JLW8 / ATCC BAA-1282 / DSM 17540</strain>
    </source>
</reference>
<dbReference type="Proteomes" id="UP000002742">
    <property type="component" value="Chromosome"/>
</dbReference>
<organism evidence="2 3">
    <name type="scientific">Methylotenera mobilis (strain JLW8 / ATCC BAA-1282 / DSM 17540)</name>
    <dbReference type="NCBI Taxonomy" id="583345"/>
    <lineage>
        <taxon>Bacteria</taxon>
        <taxon>Pseudomonadati</taxon>
        <taxon>Pseudomonadota</taxon>
        <taxon>Betaproteobacteria</taxon>
        <taxon>Nitrosomonadales</taxon>
        <taxon>Methylophilaceae</taxon>
        <taxon>Methylotenera</taxon>
    </lineage>
</organism>
<dbReference type="Pfam" id="PF06527">
    <property type="entry name" value="TniQ"/>
    <property type="match status" value="1"/>
</dbReference>
<dbReference type="RefSeq" id="WP_015831426.1">
    <property type="nucleotide sequence ID" value="NC_012968.1"/>
</dbReference>
<reference evidence="3" key="1">
    <citation type="submission" date="2009-07" db="EMBL/GenBank/DDBJ databases">
        <title>Complete sequence of Methylotenera mobilis JLW8.</title>
        <authorList>
            <consortium name="US DOE Joint Genome Institute"/>
            <person name="Lucas S."/>
            <person name="Copeland A."/>
            <person name="Lapidus A."/>
            <person name="Glavina del Rio T."/>
            <person name="Tice H."/>
            <person name="Bruce D."/>
            <person name="Goodwin L."/>
            <person name="Pitluck S."/>
            <person name="LaButti K.M."/>
            <person name="Clum A."/>
            <person name="Larimer F."/>
            <person name="Land M."/>
            <person name="Hauser L."/>
            <person name="Kyrpides N."/>
            <person name="Mikhailova N."/>
            <person name="Kayluzhnaya M."/>
            <person name="Chistoserdova L."/>
        </authorList>
    </citation>
    <scope>NUCLEOTIDE SEQUENCE [LARGE SCALE GENOMIC DNA]</scope>
    <source>
        <strain evidence="3">JLW8 / ATCC BAA-1282 / DSM 17540</strain>
    </source>
</reference>
<dbReference type="OrthoDB" id="9056773at2"/>